<protein>
    <submittedName>
        <fullName evidence="1">Uncharacterized protein</fullName>
    </submittedName>
</protein>
<name>A0A4E0RWW7_FASHE</name>
<reference evidence="1" key="1">
    <citation type="submission" date="2019-03" db="EMBL/GenBank/DDBJ databases">
        <title>Improved annotation for the trematode Fasciola hepatica.</title>
        <authorList>
            <person name="Choi Y.-J."/>
            <person name="Martin J."/>
            <person name="Mitreva M."/>
        </authorList>
    </citation>
    <scope>NUCLEOTIDE SEQUENCE [LARGE SCALE GENOMIC DNA]</scope>
</reference>
<sequence length="144" mass="16639">SQFRLWQGRSRPSDKEHLTGIVISGVQAALGLRTDKQVPSSEEPQECTDLCRYPGKLKSGTRFSRLAQWTLSKKSYLDRLLELELRADEGNWLSYVPEEQRLKRTLSDQIWNELLQESVDSMLKRWRAMRNTPQSSKSGVESVK</sequence>
<organism evidence="1 2">
    <name type="scientific">Fasciola hepatica</name>
    <name type="common">Liver fluke</name>
    <dbReference type="NCBI Taxonomy" id="6192"/>
    <lineage>
        <taxon>Eukaryota</taxon>
        <taxon>Metazoa</taxon>
        <taxon>Spiralia</taxon>
        <taxon>Lophotrochozoa</taxon>
        <taxon>Platyhelminthes</taxon>
        <taxon>Trematoda</taxon>
        <taxon>Digenea</taxon>
        <taxon>Plagiorchiida</taxon>
        <taxon>Echinostomata</taxon>
        <taxon>Echinostomatoidea</taxon>
        <taxon>Fasciolidae</taxon>
        <taxon>Fasciola</taxon>
    </lineage>
</organism>
<comment type="caution">
    <text evidence="1">The sequence shown here is derived from an EMBL/GenBank/DDBJ whole genome shotgun (WGS) entry which is preliminary data.</text>
</comment>
<dbReference type="Proteomes" id="UP000230066">
    <property type="component" value="Unassembled WGS sequence"/>
</dbReference>
<proteinExistence type="predicted"/>
<evidence type="ECO:0000313" key="1">
    <source>
        <dbReference type="EMBL" id="THD19880.1"/>
    </source>
</evidence>
<dbReference type="EMBL" id="JXXN02005470">
    <property type="protein sequence ID" value="THD19880.1"/>
    <property type="molecule type" value="Genomic_DNA"/>
</dbReference>
<gene>
    <name evidence="1" type="ORF">D915_009109</name>
</gene>
<evidence type="ECO:0000313" key="2">
    <source>
        <dbReference type="Proteomes" id="UP000230066"/>
    </source>
</evidence>
<keyword evidence="2" id="KW-1185">Reference proteome</keyword>
<feature type="non-terminal residue" evidence="1">
    <location>
        <position position="1"/>
    </location>
</feature>
<dbReference type="AlphaFoldDB" id="A0A4E0RWW7"/>
<accession>A0A4E0RWW7</accession>